<comment type="caution">
    <text evidence="1">The sequence shown here is derived from an EMBL/GenBank/DDBJ whole genome shotgun (WGS) entry which is preliminary data.</text>
</comment>
<evidence type="ECO:0000313" key="1">
    <source>
        <dbReference type="EMBL" id="MBZ2166716.1"/>
    </source>
</evidence>
<reference evidence="2" key="1">
    <citation type="journal article" date="2022" name="Microbiol. Resour. Announc.">
        <title>Draft Genome Sequence of a Methanogenic Archaeon from West Spitsbergen Permafrost.</title>
        <authorList>
            <person name="Trubitsyn V."/>
            <person name="Rivkina E."/>
            <person name="Shcherbakova V."/>
        </authorList>
    </citation>
    <scope>NUCLEOTIDE SEQUENCE [LARGE SCALE GENOMIC DNA]</scope>
    <source>
        <strain evidence="2">VT</strain>
    </source>
</reference>
<keyword evidence="2" id="KW-1185">Reference proteome</keyword>
<sequence length="57" mass="6772">MRFNKWSAMRICKCCYTSFTPTQTQRKRHETSYCASCFEKIEKAKGNSTDKNKKIKK</sequence>
<dbReference type="RefSeq" id="WP_223792260.1">
    <property type="nucleotide sequence ID" value="NZ_JAIOUQ010000014.1"/>
</dbReference>
<dbReference type="EMBL" id="JAIOUQ010000014">
    <property type="protein sequence ID" value="MBZ2166716.1"/>
    <property type="molecule type" value="Genomic_DNA"/>
</dbReference>
<name>A0A8T5UXS7_9EURY</name>
<dbReference type="AlphaFoldDB" id="A0A8T5UXS7"/>
<dbReference type="Proteomes" id="UP000825933">
    <property type="component" value="Unassembled WGS sequence"/>
</dbReference>
<evidence type="ECO:0000313" key="2">
    <source>
        <dbReference type="Proteomes" id="UP000825933"/>
    </source>
</evidence>
<proteinExistence type="predicted"/>
<protein>
    <submittedName>
        <fullName evidence="1">Uncharacterized protein</fullName>
    </submittedName>
</protein>
<gene>
    <name evidence="1" type="ORF">K8N75_11780</name>
</gene>
<organism evidence="1 2">
    <name type="scientific">Methanobacterium spitsbergense</name>
    <dbReference type="NCBI Taxonomy" id="2874285"/>
    <lineage>
        <taxon>Archaea</taxon>
        <taxon>Methanobacteriati</taxon>
        <taxon>Methanobacteriota</taxon>
        <taxon>Methanomada group</taxon>
        <taxon>Methanobacteria</taxon>
        <taxon>Methanobacteriales</taxon>
        <taxon>Methanobacteriaceae</taxon>
        <taxon>Methanobacterium</taxon>
    </lineage>
</organism>
<accession>A0A8T5UXS7</accession>